<dbReference type="AlphaFoldDB" id="C5CJ39"/>
<dbReference type="OrthoDB" id="48300at2"/>
<evidence type="ECO:0000313" key="1">
    <source>
        <dbReference type="EMBL" id="ACR79955.1"/>
    </source>
</evidence>
<organism evidence="1 2">
    <name type="scientific">Kosmotoga olearia (strain ATCC BAA-1733 / DSM 21960 / TBF 19.5.1)</name>
    <dbReference type="NCBI Taxonomy" id="521045"/>
    <lineage>
        <taxon>Bacteria</taxon>
        <taxon>Thermotogati</taxon>
        <taxon>Thermotogota</taxon>
        <taxon>Thermotogae</taxon>
        <taxon>Kosmotogales</taxon>
        <taxon>Kosmotogaceae</taxon>
        <taxon>Kosmotoga</taxon>
    </lineage>
</organism>
<evidence type="ECO:0000313" key="2">
    <source>
        <dbReference type="Proteomes" id="UP000002382"/>
    </source>
</evidence>
<reference evidence="1 2" key="1">
    <citation type="submission" date="2009-06" db="EMBL/GenBank/DDBJ databases">
        <title>Complete sequence of Thermotogales bacterium TBF 19.5.1.</title>
        <authorList>
            <consortium name="US DOE Joint Genome Institute"/>
            <person name="Lucas S."/>
            <person name="Copeland A."/>
            <person name="Lapidus A."/>
            <person name="Glavina del Rio T."/>
            <person name="Tice H."/>
            <person name="Bruce D."/>
            <person name="Goodwin L."/>
            <person name="Pitluck S."/>
            <person name="Chertkov O."/>
            <person name="Brettin T."/>
            <person name="Detter J.C."/>
            <person name="Han C."/>
            <person name="Schmutz J."/>
            <person name="Larimer F."/>
            <person name="Land M."/>
            <person name="Hauser L."/>
            <person name="Kyrpides N."/>
            <person name="Ovchinnikova G."/>
            <person name="Noll K."/>
        </authorList>
    </citation>
    <scope>NUCLEOTIDE SEQUENCE [LARGE SCALE GENOMIC DNA]</scope>
    <source>
        <strain evidence="2">ATCC BAA-1733 / DSM 21960 / TBF 19.5.1</strain>
    </source>
</reference>
<name>C5CJ39_KOSOT</name>
<dbReference type="KEGG" id="kol:Kole_1258"/>
<dbReference type="EMBL" id="CP001634">
    <property type="protein sequence ID" value="ACR79955.1"/>
    <property type="molecule type" value="Genomic_DNA"/>
</dbReference>
<sequence>MNETKERHNIMMRPSTWKVLNELKRILGKSASEIIERSLWKFIESEGYNSLYFKIMSTVEPCDDEENAELTKILDAMTKEDLEIADGHELQD</sequence>
<dbReference type="HOGENOM" id="CLU_2437359_0_0_0"/>
<accession>C5CJ39</accession>
<protein>
    <submittedName>
        <fullName evidence="1">Uncharacterized protein</fullName>
    </submittedName>
</protein>
<dbReference type="Proteomes" id="UP000002382">
    <property type="component" value="Chromosome"/>
</dbReference>
<reference evidence="1 2" key="2">
    <citation type="journal article" date="2011" name="J. Bacteriol.">
        <title>Genome Sequence of Kosmotoga olearia Strain TBF 19.5.1, a Thermophilic Bacterium with a Wide Growth Temperature Range, Isolated from the Troll B Oil Platform in the North Sea.</title>
        <authorList>
            <person name="Swithers K.S."/>
            <person name="Dipippo J.L."/>
            <person name="Bruce D.C."/>
            <person name="Detter C."/>
            <person name="Tapia R."/>
            <person name="Han S."/>
            <person name="Goodwin L.A."/>
            <person name="Han J."/>
            <person name="Woyke T."/>
            <person name="Pitluck S."/>
            <person name="Pennacchio L."/>
            <person name="Nolan M."/>
            <person name="Mikhailova N."/>
            <person name="Land M.L."/>
            <person name="Nesbo C.L."/>
            <person name="Gogarten J.P."/>
            <person name="Noll K.M."/>
        </authorList>
    </citation>
    <scope>NUCLEOTIDE SEQUENCE [LARGE SCALE GENOMIC DNA]</scope>
    <source>
        <strain evidence="2">ATCC BAA-1733 / DSM 21960 / TBF 19.5.1</strain>
    </source>
</reference>
<keyword evidence="2" id="KW-1185">Reference proteome</keyword>
<dbReference type="RefSeq" id="WP_015868611.1">
    <property type="nucleotide sequence ID" value="NC_012785.1"/>
</dbReference>
<dbReference type="eggNOG" id="ENOG5033497">
    <property type="taxonomic scope" value="Bacteria"/>
</dbReference>
<gene>
    <name evidence="1" type="ordered locus">Kole_1258</name>
</gene>
<proteinExistence type="predicted"/>